<sequence length="427" mass="47611">LLDWLRWLYEHLEYVVKAEGTTTESFSALAGILIGDPASPILWILFLSDLVLDELPEDLTLAGRVVNHLEFADDSAIMTTSAQALIPKNLQFRQYCAGSFVEIGDPKSQAAVFGALPNEFPSLSVSDTPIAFVPTITLVGVTFSSTAHDVLKEHYVRKEKTARNMANSCLALEGFVGAVPPAILLSLYQARVDPHLVAGCEVALDVRPSALNGLERVQHTYLRRLLGLGPRSQRAPLFTETGIWPLRFRRAWLAVRYLAYLLRQQPPIPYSALQEAWTLSSQGHPSWYSDLRHALRALPVPVILPLGPFPTEPMVSGLLTAIEDALAQHLYEEVQTSGRLPLLKARFDRLPSPIKLEDVCKKQPYLAVTNAEHRGSLVRLLTSDHKLAVEALRRLPAAEAVPHLHRICRFCRRRWAVEDEVHVLVEC</sequence>
<feature type="non-terminal residue" evidence="1">
    <location>
        <position position="1"/>
    </location>
</feature>
<dbReference type="STRING" id="139420.A0A371CKW8"/>
<dbReference type="Proteomes" id="UP000256964">
    <property type="component" value="Unassembled WGS sequence"/>
</dbReference>
<evidence type="ECO:0000313" key="1">
    <source>
        <dbReference type="EMBL" id="RDX40928.1"/>
    </source>
</evidence>
<dbReference type="OrthoDB" id="2802125at2759"/>
<keyword evidence="2" id="KW-1185">Reference proteome</keyword>
<dbReference type="EMBL" id="KZ857530">
    <property type="protein sequence ID" value="RDX40928.1"/>
    <property type="molecule type" value="Genomic_DNA"/>
</dbReference>
<reference evidence="1 2" key="1">
    <citation type="journal article" date="2018" name="Biotechnol. Biofuels">
        <title>Integrative visual omics of the white-rot fungus Polyporus brumalis exposes the biotechnological potential of its oxidative enzymes for delignifying raw plant biomass.</title>
        <authorList>
            <person name="Miyauchi S."/>
            <person name="Rancon A."/>
            <person name="Drula E."/>
            <person name="Hage H."/>
            <person name="Chaduli D."/>
            <person name="Favel A."/>
            <person name="Grisel S."/>
            <person name="Henrissat B."/>
            <person name="Herpoel-Gimbert I."/>
            <person name="Ruiz-Duenas F.J."/>
            <person name="Chevret D."/>
            <person name="Hainaut M."/>
            <person name="Lin J."/>
            <person name="Wang M."/>
            <person name="Pangilinan J."/>
            <person name="Lipzen A."/>
            <person name="Lesage-Meessen L."/>
            <person name="Navarro D."/>
            <person name="Riley R."/>
            <person name="Grigoriev I.V."/>
            <person name="Zhou S."/>
            <person name="Raouche S."/>
            <person name="Rosso M.N."/>
        </authorList>
    </citation>
    <scope>NUCLEOTIDE SEQUENCE [LARGE SCALE GENOMIC DNA]</scope>
    <source>
        <strain evidence="1 2">BRFM 1820</strain>
    </source>
</reference>
<evidence type="ECO:0000313" key="2">
    <source>
        <dbReference type="Proteomes" id="UP000256964"/>
    </source>
</evidence>
<accession>A0A371CKW8</accession>
<dbReference type="AlphaFoldDB" id="A0A371CKW8"/>
<organism evidence="1 2">
    <name type="scientific">Lentinus brumalis</name>
    <dbReference type="NCBI Taxonomy" id="2498619"/>
    <lineage>
        <taxon>Eukaryota</taxon>
        <taxon>Fungi</taxon>
        <taxon>Dikarya</taxon>
        <taxon>Basidiomycota</taxon>
        <taxon>Agaricomycotina</taxon>
        <taxon>Agaricomycetes</taxon>
        <taxon>Polyporales</taxon>
        <taxon>Polyporaceae</taxon>
        <taxon>Lentinus</taxon>
    </lineage>
</organism>
<protein>
    <submittedName>
        <fullName evidence="1">Uncharacterized protein</fullName>
    </submittedName>
</protein>
<proteinExistence type="predicted"/>
<name>A0A371CKW8_9APHY</name>
<feature type="non-terminal residue" evidence="1">
    <location>
        <position position="427"/>
    </location>
</feature>
<gene>
    <name evidence="1" type="ORF">OH76DRAFT_1302111</name>
</gene>